<reference evidence="1 2" key="1">
    <citation type="submission" date="2019-08" db="EMBL/GenBank/DDBJ databases">
        <title>Paraburkholderia simonii sp. nov. and P. youngii sp. nov. Brazilian and Mexican Mimosa-associated rhizobia.</title>
        <authorList>
            <person name="Mavima L."/>
            <person name="Beukes C.W."/>
            <person name="Palmer M."/>
            <person name="De Meyer S.E."/>
            <person name="James E.K."/>
            <person name="Maluk M."/>
            <person name="Avontuur J.R."/>
            <person name="Chan W.Y."/>
            <person name="Venter S.N."/>
            <person name="Steenkamp E.T."/>
        </authorList>
    </citation>
    <scope>NUCLEOTIDE SEQUENCE [LARGE SCALE GENOMIC DNA]</scope>
    <source>
        <strain evidence="1 2">JPY454</strain>
    </source>
</reference>
<protein>
    <recommendedName>
        <fullName evidence="3">PIN domain-containing protein</fullName>
    </recommendedName>
</protein>
<dbReference type="EMBL" id="VOMC01000067">
    <property type="protein sequence ID" value="NVI09180.1"/>
    <property type="molecule type" value="Genomic_DNA"/>
</dbReference>
<dbReference type="RefSeq" id="WP_176369601.1">
    <property type="nucleotide sequence ID" value="NZ_JBNDKO010000002.1"/>
</dbReference>
<evidence type="ECO:0000313" key="1">
    <source>
        <dbReference type="EMBL" id="NVI09180.1"/>
    </source>
</evidence>
<accession>A0ABX2NZA5</accession>
<comment type="caution">
    <text evidence="1">The sequence shown here is derived from an EMBL/GenBank/DDBJ whole genome shotgun (WGS) entry which is preliminary data.</text>
</comment>
<name>A0ABX2NZA5_9BURK</name>
<proteinExistence type="predicted"/>
<evidence type="ECO:0000313" key="2">
    <source>
        <dbReference type="Proteomes" id="UP000821598"/>
    </source>
</evidence>
<keyword evidence="2" id="KW-1185">Reference proteome</keyword>
<dbReference type="Proteomes" id="UP000821598">
    <property type="component" value="Unassembled WGS sequence"/>
</dbReference>
<organism evidence="1 2">
    <name type="scientific">Paraburkholderia youngii</name>
    <dbReference type="NCBI Taxonomy" id="2782701"/>
    <lineage>
        <taxon>Bacteria</taxon>
        <taxon>Pseudomonadati</taxon>
        <taxon>Pseudomonadota</taxon>
        <taxon>Betaproteobacteria</taxon>
        <taxon>Burkholderiales</taxon>
        <taxon>Burkholderiaceae</taxon>
        <taxon>Paraburkholderia</taxon>
    </lineage>
</organism>
<gene>
    <name evidence="1" type="ORF">FSB64_36915</name>
</gene>
<sequence length="60" mass="6930">MSRKPKEAHENWYLVDANIFKTSLQYWRGHVNRLGDYLPDLQCPVPLLDPTIDFAVKSAA</sequence>
<evidence type="ECO:0008006" key="3">
    <source>
        <dbReference type="Google" id="ProtNLM"/>
    </source>
</evidence>